<name>A0A8J8P103_HALGN</name>
<dbReference type="InterPro" id="IPR028938">
    <property type="entry name" value="Rsf1-like"/>
</dbReference>
<gene>
    <name evidence="2" type="ORF">FGO68_gene8595</name>
</gene>
<keyword evidence="3" id="KW-1185">Reference proteome</keyword>
<organism evidence="2 3">
    <name type="scientific">Halteria grandinella</name>
    <dbReference type="NCBI Taxonomy" id="5974"/>
    <lineage>
        <taxon>Eukaryota</taxon>
        <taxon>Sar</taxon>
        <taxon>Alveolata</taxon>
        <taxon>Ciliophora</taxon>
        <taxon>Intramacronucleata</taxon>
        <taxon>Spirotrichea</taxon>
        <taxon>Stichotrichia</taxon>
        <taxon>Sporadotrichida</taxon>
        <taxon>Halteriidae</taxon>
        <taxon>Halteria</taxon>
    </lineage>
</organism>
<comment type="caution">
    <text evidence="2">The sequence shown here is derived from an EMBL/GenBank/DDBJ whole genome shotgun (WGS) entry which is preliminary data.</text>
</comment>
<reference evidence="2" key="1">
    <citation type="submission" date="2019-06" db="EMBL/GenBank/DDBJ databases">
        <authorList>
            <person name="Zheng W."/>
        </authorList>
    </citation>
    <scope>NUCLEOTIDE SEQUENCE</scope>
    <source>
        <strain evidence="2">QDHG01</strain>
    </source>
</reference>
<accession>A0A8J8P103</accession>
<proteinExistence type="predicted"/>
<feature type="region of interest" description="Disordered" evidence="1">
    <location>
        <begin position="823"/>
        <end position="909"/>
    </location>
</feature>
<dbReference type="PANTHER" id="PTHR14296">
    <property type="entry name" value="REMODELING AND SPACING FACTOR 1"/>
    <property type="match status" value="1"/>
</dbReference>
<feature type="region of interest" description="Disordered" evidence="1">
    <location>
        <begin position="140"/>
        <end position="162"/>
    </location>
</feature>
<dbReference type="GO" id="GO:0006355">
    <property type="term" value="P:regulation of DNA-templated transcription"/>
    <property type="evidence" value="ECO:0007669"/>
    <property type="project" value="InterPro"/>
</dbReference>
<sequence>MTERASRSAALDSELEVNKEDERYLRNNPKLPSLCQFFSLFRPVLKLKDAITPYDLEQSLLRPQHDPLVGELFARVMDPRRYAKKEMNLTSALSYLGGESASPGGVEYEEWNKMLAKKFHTWFKQYSKFSVRWLGFDPNEEEGSEEQKQSSQSEKNSQTVSQIEEQKLEDIPIVLQQTTTVSDGPTNWSSDIKSCLLSKLETTFLTKFSHQSQAHFKTDQLQLVKFFIEEMEGGDPFFIPGQELDWTTAQRETEQSSYLNNFIDTNNIEDFEDIEIMGVLPTGRVQKEVLYNRFHTLSAQKRIDILYFICQNRMDSEQQEFMQELQAQSQTKPIADNNIDQANLRLSDELKSLLEPFQLGLLKPLHILHKGDIPPDFDLEEGRYYYFPFFGDTRVYLESHDRTTFKLYLEDNPQIRDLLDSLADQPVESSLAIFHAKLSKWAEALKKFAEDMRWKEASKVRKLKSQIRSRKLVETQKSKLATEYGSRNKTTDYLHERHVGRVVTRKQIDVEVAGMIPKKNRERERKEQERRDRARRIEKREKKLKGGSRKGRNDEDSDYDDEVVPKSSRRSRRGELDEDEEEEDLTYNSRSKKRRRLNSDDEESEVEYNPNQAPGEEVAAAPENYEIILEGQMLMIYQRDEDDPECISNFTIVLKGQWNLSTEQNSESFIYKRVGVNPEHDELLTSIFTSNLADRVPLNDFSKKPVFLATNYQHILDRFYGSQGQFQGFFKYAGVETTEKFTLIMNKSRSPTTGYVKKTTFEVGGYGENEMGPFTLEGTITLIPQDKMFEKDGLKNFKKMKVAKFELKKKYQKKVIEELAEDAVAARESPEQNEDEFDIEEDIQDPDFVKAMQLAKEMKAKPKIQQQKLENQNSEKDEDSQQNPSQAQTSISPIKVTASSCSDQQIESQ</sequence>
<dbReference type="PANTHER" id="PTHR14296:SF3">
    <property type="entry name" value="DIKAR, ISOFORM F"/>
    <property type="match status" value="1"/>
</dbReference>
<dbReference type="AlphaFoldDB" id="A0A8J8P103"/>
<feature type="compositionally biased region" description="Acidic residues" evidence="1">
    <location>
        <begin position="831"/>
        <end position="845"/>
    </location>
</feature>
<feature type="compositionally biased region" description="Acidic residues" evidence="1">
    <location>
        <begin position="576"/>
        <end position="585"/>
    </location>
</feature>
<protein>
    <submittedName>
        <fullName evidence="2">Uncharacterized protein</fullName>
    </submittedName>
</protein>
<feature type="region of interest" description="Disordered" evidence="1">
    <location>
        <begin position="514"/>
        <end position="619"/>
    </location>
</feature>
<feature type="compositionally biased region" description="Polar residues" evidence="1">
    <location>
        <begin position="881"/>
        <end position="909"/>
    </location>
</feature>
<feature type="compositionally biased region" description="Basic residues" evidence="1">
    <location>
        <begin position="533"/>
        <end position="550"/>
    </location>
</feature>
<feature type="compositionally biased region" description="Basic and acidic residues" evidence="1">
    <location>
        <begin position="519"/>
        <end position="532"/>
    </location>
</feature>
<dbReference type="Proteomes" id="UP000785679">
    <property type="component" value="Unassembled WGS sequence"/>
</dbReference>
<evidence type="ECO:0000313" key="2">
    <source>
        <dbReference type="EMBL" id="TNV83905.1"/>
    </source>
</evidence>
<dbReference type="GO" id="GO:0031213">
    <property type="term" value="C:RSF complex"/>
    <property type="evidence" value="ECO:0007669"/>
    <property type="project" value="InterPro"/>
</dbReference>
<dbReference type="OrthoDB" id="10605118at2759"/>
<dbReference type="EMBL" id="RRYP01003331">
    <property type="protein sequence ID" value="TNV83905.1"/>
    <property type="molecule type" value="Genomic_DNA"/>
</dbReference>
<evidence type="ECO:0000313" key="3">
    <source>
        <dbReference type="Proteomes" id="UP000785679"/>
    </source>
</evidence>
<feature type="compositionally biased region" description="Low complexity" evidence="1">
    <location>
        <begin position="149"/>
        <end position="158"/>
    </location>
</feature>
<evidence type="ECO:0000256" key="1">
    <source>
        <dbReference type="SAM" id="MobiDB-lite"/>
    </source>
</evidence>